<name>N6T1X2_DENPD</name>
<feature type="non-terminal residue" evidence="1">
    <location>
        <position position="1"/>
    </location>
</feature>
<dbReference type="PANTHER" id="PTHR15681:SF1">
    <property type="entry name" value="MAD2L1-BINDING PROTEIN"/>
    <property type="match status" value="1"/>
</dbReference>
<dbReference type="EMBL" id="KB741266">
    <property type="protein sequence ID" value="ENN71513.1"/>
    <property type="molecule type" value="Genomic_DNA"/>
</dbReference>
<proteinExistence type="predicted"/>
<dbReference type="OMA" id="MDQNVKN"/>
<dbReference type="Pfam" id="PF06581">
    <property type="entry name" value="p31comet"/>
    <property type="match status" value="1"/>
</dbReference>
<dbReference type="PANTHER" id="PTHR15681">
    <property type="entry name" value="MAD2L1-BINDING PROTEIN"/>
    <property type="match status" value="1"/>
</dbReference>
<feature type="non-terminal residue" evidence="1">
    <location>
        <position position="282"/>
    </location>
</feature>
<dbReference type="InterPro" id="IPR009511">
    <property type="entry name" value="MAD1/Cdc20-bound-Mad2-bd"/>
</dbReference>
<dbReference type="AlphaFoldDB" id="N6T1X2"/>
<dbReference type="InterPro" id="IPR053729">
    <property type="entry name" value="MAD2L1BP_domain_sf"/>
</dbReference>
<reference evidence="1" key="1">
    <citation type="journal article" date="2013" name="Genome Biol.">
        <title>Draft genome of the mountain pine beetle, Dendroctonus ponderosae Hopkins, a major forest pest.</title>
        <authorList>
            <person name="Keeling C.I."/>
            <person name="Yuen M.M."/>
            <person name="Liao N.Y."/>
            <person name="Docking T.R."/>
            <person name="Chan S.K."/>
            <person name="Taylor G.A."/>
            <person name="Palmquist D.L."/>
            <person name="Jackman S.D."/>
            <person name="Nguyen A."/>
            <person name="Li M."/>
            <person name="Henderson H."/>
            <person name="Janes J.K."/>
            <person name="Zhao Y."/>
            <person name="Pandoh P."/>
            <person name="Moore R."/>
            <person name="Sperling F.A."/>
            <person name="Huber D.P."/>
            <person name="Birol I."/>
            <person name="Jones S.J."/>
            <person name="Bohlmann J."/>
        </authorList>
    </citation>
    <scope>NUCLEOTIDE SEQUENCE</scope>
</reference>
<dbReference type="GO" id="GO:0005634">
    <property type="term" value="C:nucleus"/>
    <property type="evidence" value="ECO:0007669"/>
    <property type="project" value="InterPro"/>
</dbReference>
<gene>
    <name evidence="1" type="ORF">YQE_11806</name>
</gene>
<dbReference type="GO" id="GO:0007096">
    <property type="term" value="P:regulation of exit from mitosis"/>
    <property type="evidence" value="ECO:0007669"/>
    <property type="project" value="InterPro"/>
</dbReference>
<evidence type="ECO:0000313" key="1">
    <source>
        <dbReference type="EMBL" id="ENN71513.1"/>
    </source>
</evidence>
<dbReference type="Gene3D" id="3.30.900.20">
    <property type="match status" value="1"/>
</dbReference>
<dbReference type="HOGENOM" id="CLU_1107878_0_0_1"/>
<accession>N6T1X2</accession>
<organism evidence="1">
    <name type="scientific">Dendroctonus ponderosae</name>
    <name type="common">Mountain pine beetle</name>
    <dbReference type="NCBI Taxonomy" id="77166"/>
    <lineage>
        <taxon>Eukaryota</taxon>
        <taxon>Metazoa</taxon>
        <taxon>Ecdysozoa</taxon>
        <taxon>Arthropoda</taxon>
        <taxon>Hexapoda</taxon>
        <taxon>Insecta</taxon>
        <taxon>Pterygota</taxon>
        <taxon>Neoptera</taxon>
        <taxon>Endopterygota</taxon>
        <taxon>Coleoptera</taxon>
        <taxon>Polyphaga</taxon>
        <taxon>Cucujiformia</taxon>
        <taxon>Curculionidae</taxon>
        <taxon>Scolytinae</taxon>
        <taxon>Dendroctonus</taxon>
    </lineage>
</organism>
<dbReference type="OrthoDB" id="6334764at2759"/>
<sequence>MPTLTPVNPTSYITKNFPGFLNYPASRFVCTYITMSQPEKILPVTVTSELTLTPLGGALLVNEILKGLLYQKCQIPYSYTYMKQLVEKRRKKLCQQENEPQKVNLTVEKHYRVVSAAYDYMEMVMKGISVQFSDPSSHIKEVVIMFGTSPNFPTEVFTIEMPLVMTGHIECNHIRQLNNHLHKIMRDIFLSQVWIDSIDGAMTCTNTFIFLKKLAHMETAFTNEAFEACAPIRTDPSSKHVRFIINHTPRDKTNCCADLEIFEDNGSSKTHQAAQATPEETQ</sequence>
<protein>
    <submittedName>
        <fullName evidence="1">Uncharacterized protein</fullName>
    </submittedName>
</protein>